<dbReference type="InterPro" id="IPR005303">
    <property type="entry name" value="MOCOS_middle"/>
</dbReference>
<feature type="domain" description="MOSC" evidence="1">
    <location>
        <begin position="81"/>
        <end position="157"/>
    </location>
</feature>
<dbReference type="PROSITE" id="PS51340">
    <property type="entry name" value="MOSC"/>
    <property type="match status" value="1"/>
</dbReference>
<comment type="caution">
    <text evidence="2">The sequence shown here is derived from an EMBL/GenBank/DDBJ whole genome shotgun (WGS) entry which is preliminary data.</text>
</comment>
<proteinExistence type="predicted"/>
<accession>A0A7V8FRA2</accession>
<evidence type="ECO:0000259" key="1">
    <source>
        <dbReference type="PROSITE" id="PS51340"/>
    </source>
</evidence>
<sequence>MVVDEQGRFLTQRSHPRMALIQPQLRSDDLVVRAPGMLALHLSLDTAEQPLRVQVWKDEVQAYDMGALAAQWFSDFLGQKVRLVRFDPDHPRVSSAKWTGEDTGYVQFGDGYALLVSTEAALADLNARLTAGGHGAVDWRRLRPNVVIDTAPGGEPI</sequence>
<protein>
    <recommendedName>
        <fullName evidence="1">MOSC domain-containing protein</fullName>
    </recommendedName>
</protein>
<dbReference type="EMBL" id="WNDQ01000007">
    <property type="protein sequence ID" value="KAF1023094.1"/>
    <property type="molecule type" value="Genomic_DNA"/>
</dbReference>
<evidence type="ECO:0000313" key="3">
    <source>
        <dbReference type="Proteomes" id="UP000461670"/>
    </source>
</evidence>
<dbReference type="Proteomes" id="UP000461670">
    <property type="component" value="Unassembled WGS sequence"/>
</dbReference>
<organism evidence="2 3">
    <name type="scientific">Paracidovorax wautersii</name>
    <dbReference type="NCBI Taxonomy" id="1177982"/>
    <lineage>
        <taxon>Bacteria</taxon>
        <taxon>Pseudomonadati</taxon>
        <taxon>Pseudomonadota</taxon>
        <taxon>Betaproteobacteria</taxon>
        <taxon>Burkholderiales</taxon>
        <taxon>Comamonadaceae</taxon>
        <taxon>Paracidovorax</taxon>
    </lineage>
</organism>
<dbReference type="Pfam" id="PF03476">
    <property type="entry name" value="MOSC_N"/>
    <property type="match status" value="1"/>
</dbReference>
<evidence type="ECO:0000313" key="2">
    <source>
        <dbReference type="EMBL" id="KAF1023094.1"/>
    </source>
</evidence>
<gene>
    <name evidence="2" type="primary">ycbX</name>
    <name evidence="2" type="ORF">GAK30_00784</name>
</gene>
<dbReference type="AlphaFoldDB" id="A0A7V8FRA2"/>
<name>A0A7V8FRA2_9BURK</name>
<dbReference type="GO" id="GO:0030170">
    <property type="term" value="F:pyridoxal phosphate binding"/>
    <property type="evidence" value="ECO:0007669"/>
    <property type="project" value="InterPro"/>
</dbReference>
<dbReference type="GO" id="GO:0003824">
    <property type="term" value="F:catalytic activity"/>
    <property type="evidence" value="ECO:0007669"/>
    <property type="project" value="InterPro"/>
</dbReference>
<reference evidence="3" key="1">
    <citation type="journal article" date="2020" name="MBio">
        <title>Horizontal gene transfer to a defensive symbiont with a reduced genome amongst a multipartite beetle microbiome.</title>
        <authorList>
            <person name="Waterworth S.C."/>
            <person name="Florez L.V."/>
            <person name="Rees E.R."/>
            <person name="Hertweck C."/>
            <person name="Kaltenpoth M."/>
            <person name="Kwan J.C."/>
        </authorList>
    </citation>
    <scope>NUCLEOTIDE SEQUENCE [LARGE SCALE GENOMIC DNA]</scope>
</reference>
<dbReference type="GO" id="GO:0030151">
    <property type="term" value="F:molybdenum ion binding"/>
    <property type="evidence" value="ECO:0007669"/>
    <property type="project" value="InterPro"/>
</dbReference>
<dbReference type="InterPro" id="IPR005302">
    <property type="entry name" value="MoCF_Sase_C"/>
</dbReference>
<dbReference type="SUPFAM" id="SSF141673">
    <property type="entry name" value="MOSC N-terminal domain-like"/>
    <property type="match status" value="1"/>
</dbReference>